<proteinExistence type="predicted"/>
<reference evidence="2" key="1">
    <citation type="submission" date="2017-12" db="EMBL/GenBank/DDBJ databases">
        <title>Draft genome sequence of Telmatospirillum siberiense 26-4b1T, an acidotolerant peatland alphaproteobacterium potentially involved in sulfur cycling.</title>
        <authorList>
            <person name="Hausmann B."/>
            <person name="Pjevac P."/>
            <person name="Schreck K."/>
            <person name="Herbold C.W."/>
            <person name="Daims H."/>
            <person name="Wagner M."/>
            <person name="Pester M."/>
            <person name="Loy A."/>
        </authorList>
    </citation>
    <scope>NUCLEOTIDE SEQUENCE [LARGE SCALE GENOMIC DNA]</scope>
    <source>
        <strain evidence="2">26-4b1</strain>
    </source>
</reference>
<keyword evidence="2" id="KW-1185">Reference proteome</keyword>
<dbReference type="EMBL" id="PIUM01000001">
    <property type="protein sequence ID" value="PKU26482.1"/>
    <property type="molecule type" value="Genomic_DNA"/>
</dbReference>
<accession>A0A2N3Q1E9</accession>
<name>A0A2N3Q1E9_9PROT</name>
<evidence type="ECO:0000313" key="1">
    <source>
        <dbReference type="EMBL" id="PKU26482.1"/>
    </source>
</evidence>
<dbReference type="RefSeq" id="WP_101248713.1">
    <property type="nucleotide sequence ID" value="NZ_PIUM01000001.1"/>
</dbReference>
<dbReference type="AlphaFoldDB" id="A0A2N3Q1E9"/>
<organism evidence="1 2">
    <name type="scientific">Telmatospirillum siberiense</name>
    <dbReference type="NCBI Taxonomy" id="382514"/>
    <lineage>
        <taxon>Bacteria</taxon>
        <taxon>Pseudomonadati</taxon>
        <taxon>Pseudomonadota</taxon>
        <taxon>Alphaproteobacteria</taxon>
        <taxon>Rhodospirillales</taxon>
        <taxon>Rhodospirillaceae</taxon>
        <taxon>Telmatospirillum</taxon>
    </lineage>
</organism>
<evidence type="ECO:0000313" key="2">
    <source>
        <dbReference type="Proteomes" id="UP000233293"/>
    </source>
</evidence>
<protein>
    <submittedName>
        <fullName evidence="1">Uncharacterized protein</fullName>
    </submittedName>
</protein>
<gene>
    <name evidence="1" type="ORF">CWS72_01150</name>
</gene>
<comment type="caution">
    <text evidence="1">The sequence shown here is derived from an EMBL/GenBank/DDBJ whole genome shotgun (WGS) entry which is preliminary data.</text>
</comment>
<sequence length="101" mass="11298">MVGEKDNISLVDEYRQLQKKVLNNSLDEAANADPGPRLDAIYARIVSRPVVDIRAALEKLWFAHHCLTEEDDFKEAGNLIYQVCIALEAMSRKAPDDANVA</sequence>
<dbReference type="Proteomes" id="UP000233293">
    <property type="component" value="Unassembled WGS sequence"/>
</dbReference>